<dbReference type="InterPro" id="IPR045864">
    <property type="entry name" value="aa-tRNA-synth_II/BPL/LPL"/>
</dbReference>
<dbReference type="Proteomes" id="UP001153365">
    <property type="component" value="Unassembled WGS sequence"/>
</dbReference>
<protein>
    <submittedName>
        <fullName evidence="4">Biotin-apo protein ligase</fullName>
    </submittedName>
</protein>
<dbReference type="GO" id="GO:0005737">
    <property type="term" value="C:cytoplasm"/>
    <property type="evidence" value="ECO:0007669"/>
    <property type="project" value="TreeGrafter"/>
</dbReference>
<dbReference type="EMBL" id="CALTRL010001316">
    <property type="protein sequence ID" value="CAH7672080.1"/>
    <property type="molecule type" value="Genomic_DNA"/>
</dbReference>
<evidence type="ECO:0000313" key="5">
    <source>
        <dbReference type="Proteomes" id="UP001153365"/>
    </source>
</evidence>
<dbReference type="SUPFAM" id="SSF55681">
    <property type="entry name" value="Class II aaRS and biotin synthetases"/>
    <property type="match status" value="1"/>
</dbReference>
<dbReference type="InterPro" id="IPR019197">
    <property type="entry name" value="Biotin-prot_ligase_N"/>
</dbReference>
<accession>A0AAV0AS55</accession>
<keyword evidence="5" id="KW-1185">Reference proteome</keyword>
<dbReference type="GO" id="GO:0004077">
    <property type="term" value="F:biotin--[biotin carboxyl-carrier protein] ligase activity"/>
    <property type="evidence" value="ECO:0007669"/>
    <property type="project" value="InterPro"/>
</dbReference>
<evidence type="ECO:0000256" key="1">
    <source>
        <dbReference type="ARBA" id="ARBA00009934"/>
    </source>
</evidence>
<feature type="domain" description="BPL/LPL catalytic" evidence="3">
    <location>
        <begin position="305"/>
        <end position="492"/>
    </location>
</feature>
<dbReference type="InterPro" id="IPR004143">
    <property type="entry name" value="BPL_LPL_catalytic"/>
</dbReference>
<evidence type="ECO:0000313" key="4">
    <source>
        <dbReference type="EMBL" id="CAH7672080.1"/>
    </source>
</evidence>
<dbReference type="PROSITE" id="PS51733">
    <property type="entry name" value="BPL_LPL_CATALYTIC"/>
    <property type="match status" value="1"/>
</dbReference>
<keyword evidence="2 4" id="KW-0436">Ligase</keyword>
<dbReference type="InterPro" id="IPR004408">
    <property type="entry name" value="Biotin_CoA_COase_ligase"/>
</dbReference>
<reference evidence="4" key="1">
    <citation type="submission" date="2022-06" db="EMBL/GenBank/DDBJ databases">
        <authorList>
            <consortium name="SYNGENTA / RWTH Aachen University"/>
        </authorList>
    </citation>
    <scope>NUCLEOTIDE SEQUENCE</scope>
</reference>
<dbReference type="PANTHER" id="PTHR12835">
    <property type="entry name" value="BIOTIN PROTEIN LIGASE"/>
    <property type="match status" value="1"/>
</dbReference>
<dbReference type="Gene3D" id="3.30.930.10">
    <property type="entry name" value="Bira Bifunctional Protein, Domain 2"/>
    <property type="match status" value="1"/>
</dbReference>
<dbReference type="NCBIfam" id="TIGR00121">
    <property type="entry name" value="birA_ligase"/>
    <property type="match status" value="1"/>
</dbReference>
<dbReference type="Pfam" id="PF03099">
    <property type="entry name" value="BPL_LplA_LipB"/>
    <property type="match status" value="1"/>
</dbReference>
<evidence type="ECO:0000256" key="2">
    <source>
        <dbReference type="ARBA" id="ARBA00022598"/>
    </source>
</evidence>
<dbReference type="Pfam" id="PF09825">
    <property type="entry name" value="BPL_N"/>
    <property type="match status" value="1"/>
</dbReference>
<organism evidence="4 5">
    <name type="scientific">Phakopsora pachyrhizi</name>
    <name type="common">Asian soybean rust disease fungus</name>
    <dbReference type="NCBI Taxonomy" id="170000"/>
    <lineage>
        <taxon>Eukaryota</taxon>
        <taxon>Fungi</taxon>
        <taxon>Dikarya</taxon>
        <taxon>Basidiomycota</taxon>
        <taxon>Pucciniomycotina</taxon>
        <taxon>Pucciniomycetes</taxon>
        <taxon>Pucciniales</taxon>
        <taxon>Phakopsoraceae</taxon>
        <taxon>Phakopsora</taxon>
    </lineage>
</organism>
<name>A0AAV0AS55_PHAPC</name>
<comment type="similarity">
    <text evidence="1">Belongs to the biotin--protein ligase family.</text>
</comment>
<dbReference type="AlphaFoldDB" id="A0AAV0AS55"/>
<dbReference type="PANTHER" id="PTHR12835:SF5">
    <property type="entry name" value="BIOTIN--PROTEIN LIGASE"/>
    <property type="match status" value="1"/>
</dbReference>
<comment type="caution">
    <text evidence="4">The sequence shown here is derived from an EMBL/GenBank/DDBJ whole genome shotgun (WGS) entry which is preliminary data.</text>
</comment>
<evidence type="ECO:0000259" key="3">
    <source>
        <dbReference type="PROSITE" id="PS51733"/>
    </source>
</evidence>
<proteinExistence type="inferred from homology"/>
<sequence length="578" mass="64333">MNVLIYSGSGSSYSIASKRLKLILSRLLSGSHDIKLANSQLISRQPWQRYTSLLVFPANEEIEAHPQTQLSSETRRSIIEYVQNGGKILGIGKGVQLFEGKELGLGSVVWKQVDGQMAREVKVNDTLPGEMFGDFVIPSQAVIETQRTSYTTQIDPMLLRAGQVTNLAHYSQGLDHIGGICCHILNGLIALIGFDISESIEWLTFSLHILGLEGIKENSTLQDNSSMYLVSVISSTAVTAYKEKILSYCSAEDDLKKHISIINNHNDPVPPLITFDWSKYFRYLKQDCCDDDSTLGLGCTVLYAETMESTQNLLEKNSNLIDAIPSGTVVITANQTYGRGRGSNSWVSTEGSVQFSLLIKIEEVQSGLVFVQYLFGLAVVEWLRAARGLNVRLKWPNDIYGSRNESDQPSQYKKLGGILVNCSYGGWRGTECRIIIGCGINNISEPHSSTTTSLKSLIYKGDDSSDKSLLLGNEEIISGIHKHFQKMWIQFKMNCGFKSFERRYYDNWLHTDQIILHERTGDKLKIIGISPTHGLLRTIRVSGPSEGLFSQKTGDEIVDLQPDSNSFDIFSGLIRSKE</sequence>
<gene>
    <name evidence="4" type="ORF">PPACK8108_LOCUS6862</name>
</gene>